<feature type="domain" description="RNA polymerase sigma-70 ECF-like HTH" evidence="1">
    <location>
        <begin position="22"/>
        <end position="206"/>
    </location>
</feature>
<dbReference type="AlphaFoldDB" id="E8QZG8"/>
<name>E8QZG8_ISOPI</name>
<dbReference type="HOGENOM" id="CLU_1292942_0_0_0"/>
<dbReference type="GO" id="GO:0006352">
    <property type="term" value="P:DNA-templated transcription initiation"/>
    <property type="evidence" value="ECO:0007669"/>
    <property type="project" value="InterPro"/>
</dbReference>
<dbReference type="STRING" id="575540.Isop_0500"/>
<dbReference type="InterPro" id="IPR053812">
    <property type="entry name" value="HTH_Sigma70_ECF-like"/>
</dbReference>
<dbReference type="Proteomes" id="UP000008631">
    <property type="component" value="Chromosome"/>
</dbReference>
<dbReference type="GO" id="GO:0003700">
    <property type="term" value="F:DNA-binding transcription factor activity"/>
    <property type="evidence" value="ECO:0007669"/>
    <property type="project" value="InterPro"/>
</dbReference>
<dbReference type="SUPFAM" id="SSF88946">
    <property type="entry name" value="Sigma2 domain of RNA polymerase sigma factors"/>
    <property type="match status" value="1"/>
</dbReference>
<proteinExistence type="predicted"/>
<evidence type="ECO:0000259" key="1">
    <source>
        <dbReference type="Pfam" id="PF07638"/>
    </source>
</evidence>
<reference key="1">
    <citation type="submission" date="2010-11" db="EMBL/GenBank/DDBJ databases">
        <title>The complete sequence of chromosome of Isophaera pallida ATCC 43644.</title>
        <authorList>
            <consortium name="US DOE Joint Genome Institute (JGI-PGF)"/>
            <person name="Lucas S."/>
            <person name="Copeland A."/>
            <person name="Lapidus A."/>
            <person name="Bruce D."/>
            <person name="Goodwin L."/>
            <person name="Pitluck S."/>
            <person name="Kyrpides N."/>
            <person name="Mavromatis K."/>
            <person name="Pagani I."/>
            <person name="Ivanova N."/>
            <person name="Saunders E."/>
            <person name="Brettin T."/>
            <person name="Detter J.C."/>
            <person name="Han C."/>
            <person name="Tapia R."/>
            <person name="Land M."/>
            <person name="Hauser L."/>
            <person name="Markowitz V."/>
            <person name="Cheng J.-F."/>
            <person name="Hugenholtz P."/>
            <person name="Woyke T."/>
            <person name="Wu D."/>
            <person name="Eisen J.A."/>
        </authorList>
    </citation>
    <scope>NUCLEOTIDE SEQUENCE</scope>
    <source>
        <strain>ATCC 43644</strain>
    </source>
</reference>
<evidence type="ECO:0000313" key="2">
    <source>
        <dbReference type="EMBL" id="ADV61095.1"/>
    </source>
</evidence>
<dbReference type="Pfam" id="PF07638">
    <property type="entry name" value="Sigma70_ECF"/>
    <property type="match status" value="1"/>
</dbReference>
<dbReference type="EMBL" id="CP002353">
    <property type="protein sequence ID" value="ADV61095.1"/>
    <property type="molecule type" value="Genomic_DNA"/>
</dbReference>
<dbReference type="eggNOG" id="COG1595">
    <property type="taxonomic scope" value="Bacteria"/>
</dbReference>
<dbReference type="Gene3D" id="1.10.1740.10">
    <property type="match status" value="1"/>
</dbReference>
<evidence type="ECO:0000313" key="3">
    <source>
        <dbReference type="Proteomes" id="UP000008631"/>
    </source>
</evidence>
<dbReference type="KEGG" id="ipa:Isop_0500"/>
<accession>E8QZG8</accession>
<keyword evidence="3" id="KW-1185">Reference proteome</keyword>
<protein>
    <submittedName>
        <fullName evidence="2">RNA polymerase sigma factor, sigma-70 family</fullName>
    </submittedName>
</protein>
<gene>
    <name evidence="2" type="ordered locus">Isop_0500</name>
</gene>
<dbReference type="OrthoDB" id="265863at2"/>
<dbReference type="RefSeq" id="WP_013563384.1">
    <property type="nucleotide sequence ID" value="NC_014962.1"/>
</dbReference>
<dbReference type="InParanoid" id="E8QZG8"/>
<organism evidence="2 3">
    <name type="scientific">Isosphaera pallida (strain ATCC 43644 / DSM 9630 / IS1B)</name>
    <dbReference type="NCBI Taxonomy" id="575540"/>
    <lineage>
        <taxon>Bacteria</taxon>
        <taxon>Pseudomonadati</taxon>
        <taxon>Planctomycetota</taxon>
        <taxon>Planctomycetia</taxon>
        <taxon>Isosphaerales</taxon>
        <taxon>Isosphaeraceae</taxon>
        <taxon>Isosphaera</taxon>
    </lineage>
</organism>
<reference evidence="2 3" key="2">
    <citation type="journal article" date="2011" name="Stand. Genomic Sci.">
        <title>Complete genome sequence of Isosphaera pallida type strain (IS1B).</title>
        <authorList>
            <consortium name="US DOE Joint Genome Institute (JGI-PGF)"/>
            <person name="Goker M."/>
            <person name="Cleland D."/>
            <person name="Saunders E."/>
            <person name="Lapidus A."/>
            <person name="Nolan M."/>
            <person name="Lucas S."/>
            <person name="Hammon N."/>
            <person name="Deshpande S."/>
            <person name="Cheng J.F."/>
            <person name="Tapia R."/>
            <person name="Han C."/>
            <person name="Goodwin L."/>
            <person name="Pitluck S."/>
            <person name="Liolios K."/>
            <person name="Pagani I."/>
            <person name="Ivanova N."/>
            <person name="Mavromatis K."/>
            <person name="Pati A."/>
            <person name="Chen A."/>
            <person name="Palaniappan K."/>
            <person name="Land M."/>
            <person name="Hauser L."/>
            <person name="Chang Y.J."/>
            <person name="Jeffries C.D."/>
            <person name="Detter J.C."/>
            <person name="Beck B."/>
            <person name="Woyke T."/>
            <person name="Bristow J."/>
            <person name="Eisen J.A."/>
            <person name="Markowitz V."/>
            <person name="Hugenholtz P."/>
            <person name="Kyrpides N.C."/>
            <person name="Klenk H.P."/>
        </authorList>
    </citation>
    <scope>NUCLEOTIDE SEQUENCE [LARGE SCALE GENOMIC DNA]</scope>
    <source>
        <strain evidence="3">ATCC 43644 / DSM 9630 / IS1B</strain>
    </source>
</reference>
<sequence>MDDLVTQMFTDASASAGHVPGTITRHIIRFQAGDQTALDDLLRVMLPLITRVVNQRLARRNAARHAEDLIDDIWVAIYLMLTKQRCSQLNDRENLLKLIHTIARRGDKSLIDRERRQPVSGEAIFPFLESELRPDDMAAYHRAMDKVFRELEKARQLNKIDDVDLKLLDLRLTTTLTSKEIADRVGRSTRQVQNRLNALRQRIQRILELDPEP</sequence>
<dbReference type="InterPro" id="IPR013325">
    <property type="entry name" value="RNA_pol_sigma_r2"/>
</dbReference>